<accession>A0A3Q2T0D9</accession>
<keyword evidence="1" id="KW-0732">Signal</keyword>
<evidence type="ECO:0000256" key="1">
    <source>
        <dbReference type="SAM" id="SignalP"/>
    </source>
</evidence>
<evidence type="ECO:0000313" key="2">
    <source>
        <dbReference type="Ensembl" id="ENSFHEP00000006808.1"/>
    </source>
</evidence>
<name>A0A3Q2T0D9_FUNHE</name>
<dbReference type="AlphaFoldDB" id="A0A3Q2T0D9"/>
<dbReference type="Proteomes" id="UP000265000">
    <property type="component" value="Unplaced"/>
</dbReference>
<evidence type="ECO:0008006" key="4">
    <source>
        <dbReference type="Google" id="ProtNLM"/>
    </source>
</evidence>
<feature type="signal peptide" evidence="1">
    <location>
        <begin position="1"/>
        <end position="20"/>
    </location>
</feature>
<feature type="chain" id="PRO_5018730177" description="Leptin" evidence="1">
    <location>
        <begin position="21"/>
        <end position="159"/>
    </location>
</feature>
<proteinExistence type="predicted"/>
<reference evidence="2" key="2">
    <citation type="submission" date="2025-09" db="UniProtKB">
        <authorList>
            <consortium name="Ensembl"/>
        </authorList>
    </citation>
    <scope>IDENTIFICATION</scope>
</reference>
<dbReference type="STRING" id="8078.ENSFHEP00000006808"/>
<protein>
    <recommendedName>
        <fullName evidence="4">Leptin</fullName>
    </recommendedName>
</protein>
<reference evidence="2" key="1">
    <citation type="submission" date="2025-08" db="UniProtKB">
        <authorList>
            <consortium name="Ensembl"/>
        </authorList>
    </citation>
    <scope>IDENTIFICATION</scope>
</reference>
<keyword evidence="3" id="KW-1185">Reference proteome</keyword>
<dbReference type="GeneTree" id="ENSGT01110000268073"/>
<dbReference type="Ensembl" id="ENSFHET00000004882.1">
    <property type="protein sequence ID" value="ENSFHEP00000006808.1"/>
    <property type="gene ID" value="ENSFHEG00000007880.1"/>
</dbReference>
<organism evidence="2 3">
    <name type="scientific">Fundulus heteroclitus</name>
    <name type="common">Killifish</name>
    <name type="synonym">Mummichog</name>
    <dbReference type="NCBI Taxonomy" id="8078"/>
    <lineage>
        <taxon>Eukaryota</taxon>
        <taxon>Metazoa</taxon>
        <taxon>Chordata</taxon>
        <taxon>Craniata</taxon>
        <taxon>Vertebrata</taxon>
        <taxon>Euteleostomi</taxon>
        <taxon>Actinopterygii</taxon>
        <taxon>Neopterygii</taxon>
        <taxon>Teleostei</taxon>
        <taxon>Neoteleostei</taxon>
        <taxon>Acanthomorphata</taxon>
        <taxon>Ovalentaria</taxon>
        <taxon>Atherinomorphae</taxon>
        <taxon>Cyprinodontiformes</taxon>
        <taxon>Fundulidae</taxon>
        <taxon>Fundulus</taxon>
    </lineage>
</organism>
<sequence>MDATLMILFVLFHVLSVGTGKPLTEEKHNIELKINTLMVRLNALPTLPGLTVTPPVELQQFTPIVAALDGYNNLISENFLDVLQVKTDIFNLTNTIIQKLTNCAAPNPELIVPSRLQHLQNVWEQDPEHHVEAVSLEALHGVKEILKLLQDKFDTIESC</sequence>
<evidence type="ECO:0000313" key="3">
    <source>
        <dbReference type="Proteomes" id="UP000265000"/>
    </source>
</evidence>